<dbReference type="InterPro" id="IPR051704">
    <property type="entry name" value="FAD_aromatic-hydroxylase"/>
</dbReference>
<dbReference type="Proteomes" id="UP001390339">
    <property type="component" value="Unassembled WGS sequence"/>
</dbReference>
<dbReference type="EMBL" id="JAPCWZ010000004">
    <property type="protein sequence ID" value="KAK8869092.1"/>
    <property type="molecule type" value="Genomic_DNA"/>
</dbReference>
<evidence type="ECO:0000256" key="2">
    <source>
        <dbReference type="ARBA" id="ARBA00022630"/>
    </source>
</evidence>
<proteinExistence type="predicted"/>
<gene>
    <name evidence="6" type="ORF">PGQ11_007670</name>
</gene>
<protein>
    <submittedName>
        <fullName evidence="6">Oxidoreductase</fullName>
    </submittedName>
</protein>
<feature type="domain" description="FAD-binding" evidence="5">
    <location>
        <begin position="6"/>
        <end position="355"/>
    </location>
</feature>
<dbReference type="Pfam" id="PF01494">
    <property type="entry name" value="FAD_binding_3"/>
    <property type="match status" value="1"/>
</dbReference>
<dbReference type="PANTHER" id="PTHR46865">
    <property type="entry name" value="OXIDOREDUCTASE-RELATED"/>
    <property type="match status" value="1"/>
</dbReference>
<dbReference type="PANTHER" id="PTHR46865:SF2">
    <property type="entry name" value="MONOOXYGENASE"/>
    <property type="match status" value="1"/>
</dbReference>
<keyword evidence="4" id="KW-0560">Oxidoreductase</keyword>
<evidence type="ECO:0000313" key="7">
    <source>
        <dbReference type="Proteomes" id="UP001390339"/>
    </source>
</evidence>
<evidence type="ECO:0000256" key="4">
    <source>
        <dbReference type="ARBA" id="ARBA00023002"/>
    </source>
</evidence>
<comment type="pathway">
    <text evidence="1">Secondary metabolite biosynthesis.</text>
</comment>
<dbReference type="Gene3D" id="3.50.50.60">
    <property type="entry name" value="FAD/NAD(P)-binding domain"/>
    <property type="match status" value="1"/>
</dbReference>
<dbReference type="PRINTS" id="PR00420">
    <property type="entry name" value="RNGMNOXGNASE"/>
</dbReference>
<keyword evidence="2" id="KW-0285">Flavoprotein</keyword>
<dbReference type="InterPro" id="IPR002938">
    <property type="entry name" value="FAD-bd"/>
</dbReference>
<accession>A0ABR2IWB6</accession>
<evidence type="ECO:0000259" key="5">
    <source>
        <dbReference type="Pfam" id="PF01494"/>
    </source>
</evidence>
<comment type="caution">
    <text evidence="6">The sequence shown here is derived from an EMBL/GenBank/DDBJ whole genome shotgun (WGS) entry which is preliminary data.</text>
</comment>
<name>A0ABR2IWB6_9PEZI</name>
<organism evidence="6 7">
    <name type="scientific">Apiospora arundinis</name>
    <dbReference type="NCBI Taxonomy" id="335852"/>
    <lineage>
        <taxon>Eukaryota</taxon>
        <taxon>Fungi</taxon>
        <taxon>Dikarya</taxon>
        <taxon>Ascomycota</taxon>
        <taxon>Pezizomycotina</taxon>
        <taxon>Sordariomycetes</taxon>
        <taxon>Xylariomycetidae</taxon>
        <taxon>Amphisphaeriales</taxon>
        <taxon>Apiosporaceae</taxon>
        <taxon>Apiospora</taxon>
    </lineage>
</organism>
<evidence type="ECO:0000256" key="1">
    <source>
        <dbReference type="ARBA" id="ARBA00005179"/>
    </source>
</evidence>
<keyword evidence="3" id="KW-0274">FAD</keyword>
<dbReference type="InterPro" id="IPR036188">
    <property type="entry name" value="FAD/NAD-bd_sf"/>
</dbReference>
<keyword evidence="7" id="KW-1185">Reference proteome</keyword>
<dbReference type="SUPFAM" id="SSF51905">
    <property type="entry name" value="FAD/NAD(P)-binding domain"/>
    <property type="match status" value="1"/>
</dbReference>
<sequence length="465" mass="50505">MSSQPKVLVVGASIAGPMAAYWLAKAGAQVTVIERFPHLRKNGQNVDIRTVGVTVMRRIPGMEEAVRAKVIPMKGISFVDTHGRRYGTLTATGKPDQQSLVSEYEILRGDLSEVLFDLTKDNKNINYVFGEQVASMKLEQLPPPRDSLDGSDQDQITVEFLNGYPTTTYDLVVACDGATSRTRAMGLGCGARDHVHPANAWAAYYSTPPGQDLMKGASDGLGHGYNAVGGRMLGIDAPDPATGSNRIVIMNFLPRGNDPDGKATQPFRDAARKGDDALRDFVAKQVEGAGWICDSVAGVIADADDFYATEMVQIKLPSLYKGRFALVGDAGYAPGPTGTGTSLAMAGAYVLAGEIHRHRGDLAAGLKGYDDTMRPMVANLQKIPPLVHGFIAPQTAWGIWLRNNMFAFVCWTGFIGFAQKYFSAAFAETDKTGLLDYFQVYEFYSAEDLNFAAQQRMELNKEIFQ</sequence>
<evidence type="ECO:0000256" key="3">
    <source>
        <dbReference type="ARBA" id="ARBA00022827"/>
    </source>
</evidence>
<evidence type="ECO:0000313" key="6">
    <source>
        <dbReference type="EMBL" id="KAK8869092.1"/>
    </source>
</evidence>
<reference evidence="6 7" key="1">
    <citation type="journal article" date="2024" name="IMA Fungus">
        <title>Apiospora arundinis, a panoply of carbohydrate-active enzymes and secondary metabolites.</title>
        <authorList>
            <person name="Sorensen T."/>
            <person name="Petersen C."/>
            <person name="Muurmann A.T."/>
            <person name="Christiansen J.V."/>
            <person name="Brundto M.L."/>
            <person name="Overgaard C.K."/>
            <person name="Boysen A.T."/>
            <person name="Wollenberg R.D."/>
            <person name="Larsen T.O."/>
            <person name="Sorensen J.L."/>
            <person name="Nielsen K.L."/>
            <person name="Sondergaard T.E."/>
        </authorList>
    </citation>
    <scope>NUCLEOTIDE SEQUENCE [LARGE SCALE GENOMIC DNA]</scope>
    <source>
        <strain evidence="6 7">AAU 773</strain>
    </source>
</reference>